<feature type="active site" evidence="5 6">
    <location>
        <position position="237"/>
    </location>
</feature>
<dbReference type="RefSeq" id="WP_163228226.1">
    <property type="nucleotide sequence ID" value="NZ_VYSG01000006.1"/>
</dbReference>
<feature type="domain" description="Aldehyde dehydrogenase" evidence="8">
    <location>
        <begin position="30"/>
        <end position="458"/>
    </location>
</feature>
<evidence type="ECO:0000313" key="10">
    <source>
        <dbReference type="Proteomes" id="UP000469292"/>
    </source>
</evidence>
<evidence type="ECO:0000256" key="2">
    <source>
        <dbReference type="ARBA" id="ARBA00023002"/>
    </source>
</evidence>
<dbReference type="GO" id="GO:0006081">
    <property type="term" value="P:aldehyde metabolic process"/>
    <property type="evidence" value="ECO:0007669"/>
    <property type="project" value="InterPro"/>
</dbReference>
<evidence type="ECO:0000256" key="5">
    <source>
        <dbReference type="PIRSR" id="PIRSR036492-1"/>
    </source>
</evidence>
<dbReference type="Gene3D" id="3.40.605.10">
    <property type="entry name" value="Aldehyde Dehydrogenase, Chain A, domain 1"/>
    <property type="match status" value="1"/>
</dbReference>
<comment type="caution">
    <text evidence="9">The sequence shown here is derived from an EMBL/GenBank/DDBJ whole genome shotgun (WGS) entry which is preliminary data.</text>
</comment>
<proteinExistence type="inferred from homology"/>
<dbReference type="InterPro" id="IPR029510">
    <property type="entry name" value="Ald_DH_CS_GLU"/>
</dbReference>
<dbReference type="SUPFAM" id="SSF53720">
    <property type="entry name" value="ALDH-like"/>
    <property type="match status" value="1"/>
</dbReference>
<evidence type="ECO:0000256" key="4">
    <source>
        <dbReference type="PIRNR" id="PIRNR036492"/>
    </source>
</evidence>
<comment type="similarity">
    <text evidence="1 4 7">Belongs to the aldehyde dehydrogenase family.</text>
</comment>
<evidence type="ECO:0000256" key="6">
    <source>
        <dbReference type="PROSITE-ProRule" id="PRU10007"/>
    </source>
</evidence>
<evidence type="ECO:0000256" key="7">
    <source>
        <dbReference type="RuleBase" id="RU003345"/>
    </source>
</evidence>
<sequence>MTNTSPATEESSPTTAQADAGATVFDSLGKVQAQAATMRRYFETGATLDPKFRGEQLKNMKKWLKSHEKDVLYAVYQDLGKAAYETYITELGLVYEEIDCCIKNVHSWSAPQHVSTPITMFPSSSVIYPYPYGVTLVLSPWNYPIQLALIPMVDAIAAGNCVAFKPARESAHTSAILIRMAQEVFDPQYVCGIPGSAHMNDWIMQTQWDYIMFTGSPKVGKIIMSAAANFLTPVTLELGGKSPCIVHDDADIKIAAERIAWGKGLNCGQTCVAPDYLLVQEDVADELVRGIADEWTKFYGDNALDSDIWPHMISEKHYNRVMGLIDNHNPNAKIVCGGTGDPATWKIQPTIMTGVTLDDPVMGEEIFGPVLPVFTYKTLDEAFDFVKHFEHPLACYIFSESKKVQQQVIYTLQFGGMSINDCCVHLTNDKMGFGGVGNSGMGAYHGKVGFDTFTHYKSTMAHSTKIDTDVRFPPFTADKKKLARKLMG</sequence>
<dbReference type="Proteomes" id="UP000469292">
    <property type="component" value="Unassembled WGS sequence"/>
</dbReference>
<dbReference type="CDD" id="cd07136">
    <property type="entry name" value="ALDH_YwdH-P39616"/>
    <property type="match status" value="1"/>
</dbReference>
<dbReference type="GO" id="GO:0005737">
    <property type="term" value="C:cytoplasm"/>
    <property type="evidence" value="ECO:0007669"/>
    <property type="project" value="TreeGrafter"/>
</dbReference>
<dbReference type="PANTHER" id="PTHR43570">
    <property type="entry name" value="ALDEHYDE DEHYDROGENASE"/>
    <property type="match status" value="1"/>
</dbReference>
<evidence type="ECO:0000256" key="3">
    <source>
        <dbReference type="ARBA" id="ARBA00023027"/>
    </source>
</evidence>
<keyword evidence="10" id="KW-1185">Reference proteome</keyword>
<dbReference type="Pfam" id="PF00171">
    <property type="entry name" value="Aldedh"/>
    <property type="match status" value="1"/>
</dbReference>
<dbReference type="GO" id="GO:0004029">
    <property type="term" value="F:aldehyde dehydrogenase (NAD+) activity"/>
    <property type="evidence" value="ECO:0007669"/>
    <property type="project" value="TreeGrafter"/>
</dbReference>
<dbReference type="EMBL" id="VYSG01000006">
    <property type="protein sequence ID" value="NEG70628.1"/>
    <property type="molecule type" value="Genomic_DNA"/>
</dbReference>
<keyword evidence="3" id="KW-0520">NAD</keyword>
<dbReference type="FunFam" id="3.40.309.10:FF:000003">
    <property type="entry name" value="Aldehyde dehydrogenase"/>
    <property type="match status" value="1"/>
</dbReference>
<reference evidence="9 10" key="1">
    <citation type="submission" date="2019-09" db="EMBL/GenBank/DDBJ databases">
        <title>Phylogenetic characterization of a novel taxon of the genus Bifidobacterium: Bifidobacterium choloepi sp. nov.</title>
        <authorList>
            <person name="Modesto M."/>
            <person name="Satti M."/>
        </authorList>
    </citation>
    <scope>NUCLEOTIDE SEQUENCE [LARGE SCALE GENOMIC DNA]</scope>
    <source>
        <strain evidence="9 10">BRDM6</strain>
    </source>
</reference>
<dbReference type="PROSITE" id="PS00687">
    <property type="entry name" value="ALDEHYDE_DEHYDR_GLU"/>
    <property type="match status" value="1"/>
</dbReference>
<dbReference type="InterPro" id="IPR016162">
    <property type="entry name" value="Ald_DH_N"/>
</dbReference>
<dbReference type="InterPro" id="IPR016161">
    <property type="entry name" value="Ald_DH/histidinol_DH"/>
</dbReference>
<dbReference type="Gene3D" id="3.40.309.10">
    <property type="entry name" value="Aldehyde Dehydrogenase, Chain A, domain 2"/>
    <property type="match status" value="1"/>
</dbReference>
<protein>
    <recommendedName>
        <fullName evidence="4">Aldehyde dehydrogenase</fullName>
    </recommendedName>
</protein>
<evidence type="ECO:0000313" key="9">
    <source>
        <dbReference type="EMBL" id="NEG70628.1"/>
    </source>
</evidence>
<keyword evidence="2 4" id="KW-0560">Oxidoreductase</keyword>
<dbReference type="PIRSF" id="PIRSF036492">
    <property type="entry name" value="ALDH"/>
    <property type="match status" value="1"/>
</dbReference>
<dbReference type="InterPro" id="IPR012394">
    <property type="entry name" value="Aldehyde_DH_NAD(P)"/>
</dbReference>
<name>A0A6I5N108_9BIFI</name>
<accession>A0A6I5N108</accession>
<organism evidence="9 10">
    <name type="scientific">Bifidobacterium choloepi</name>
    <dbReference type="NCBI Taxonomy" id="2614131"/>
    <lineage>
        <taxon>Bacteria</taxon>
        <taxon>Bacillati</taxon>
        <taxon>Actinomycetota</taxon>
        <taxon>Actinomycetes</taxon>
        <taxon>Bifidobacteriales</taxon>
        <taxon>Bifidobacteriaceae</taxon>
        <taxon>Bifidobacterium</taxon>
    </lineage>
</organism>
<evidence type="ECO:0000259" key="8">
    <source>
        <dbReference type="Pfam" id="PF00171"/>
    </source>
</evidence>
<dbReference type="InterPro" id="IPR015590">
    <property type="entry name" value="Aldehyde_DH_dom"/>
</dbReference>
<dbReference type="FunFam" id="3.40.605.10:FF:000004">
    <property type="entry name" value="Aldehyde dehydrogenase"/>
    <property type="match status" value="1"/>
</dbReference>
<dbReference type="AlphaFoldDB" id="A0A6I5N108"/>
<dbReference type="PANTHER" id="PTHR43570:SF16">
    <property type="entry name" value="ALDEHYDE DEHYDROGENASE TYPE III, ISOFORM Q"/>
    <property type="match status" value="1"/>
</dbReference>
<dbReference type="InterPro" id="IPR016163">
    <property type="entry name" value="Ald_DH_C"/>
</dbReference>
<evidence type="ECO:0000256" key="1">
    <source>
        <dbReference type="ARBA" id="ARBA00009986"/>
    </source>
</evidence>
<gene>
    <name evidence="9" type="ORF">F6S87_08505</name>
</gene>
<feature type="active site" evidence="5">
    <location>
        <position position="271"/>
    </location>
</feature>